<proteinExistence type="predicted"/>
<sequence>MQSVLDFIKSYFGALKSLIIKITCSRKALFHITTKVMAGYLIFNLDESLFRVAVFMISGIFDLAYAGIITFESVKTNVNVGVSK</sequence>
<accession>A0A388TBL1</accession>
<keyword evidence="1" id="KW-0812">Transmembrane</keyword>
<organism evidence="2 3">
    <name type="scientific">Termititenax aidoneus</name>
    <dbReference type="NCBI Taxonomy" id="2218524"/>
    <lineage>
        <taxon>Bacteria</taxon>
        <taxon>Bacillati</taxon>
        <taxon>Candidatus Margulisiibacteriota</taxon>
        <taxon>Candidatus Termititenacia</taxon>
        <taxon>Candidatus Termititenacales</taxon>
        <taxon>Candidatus Termititenacaceae</taxon>
        <taxon>Candidatus Termititenax</taxon>
    </lineage>
</organism>
<keyword evidence="3" id="KW-1185">Reference proteome</keyword>
<dbReference type="AlphaFoldDB" id="A0A388TBL1"/>
<reference evidence="2 3" key="1">
    <citation type="journal article" date="2019" name="ISME J.">
        <title>Genome analyses of uncultured TG2/ZB3 bacteria in 'Margulisbacteria' specifically attached to ectosymbiotic spirochetes of protists in the termite gut.</title>
        <authorList>
            <person name="Utami Y.D."/>
            <person name="Kuwahara H."/>
            <person name="Igai K."/>
            <person name="Murakami T."/>
            <person name="Sugaya K."/>
            <person name="Morikawa T."/>
            <person name="Nagura Y."/>
            <person name="Yuki M."/>
            <person name="Deevong P."/>
            <person name="Inoue T."/>
            <person name="Kihara K."/>
            <person name="Lo N."/>
            <person name="Yamada A."/>
            <person name="Ohkuma M."/>
            <person name="Hongoh Y."/>
        </authorList>
    </citation>
    <scope>NUCLEOTIDE SEQUENCE [LARGE SCALE GENOMIC DNA]</scope>
    <source>
        <strain evidence="2">NkOx7-01</strain>
    </source>
</reference>
<dbReference type="EMBL" id="BGZN01000025">
    <property type="protein sequence ID" value="GBR73949.1"/>
    <property type="molecule type" value="Genomic_DNA"/>
</dbReference>
<comment type="caution">
    <text evidence="2">The sequence shown here is derived from an EMBL/GenBank/DDBJ whole genome shotgun (WGS) entry which is preliminary data.</text>
</comment>
<evidence type="ECO:0000313" key="2">
    <source>
        <dbReference type="EMBL" id="GBR73949.1"/>
    </source>
</evidence>
<name>A0A388TBL1_TERA1</name>
<keyword evidence="1" id="KW-1133">Transmembrane helix</keyword>
<feature type="transmembrane region" description="Helical" evidence="1">
    <location>
        <begin position="49"/>
        <end position="71"/>
    </location>
</feature>
<evidence type="ECO:0000256" key="1">
    <source>
        <dbReference type="SAM" id="Phobius"/>
    </source>
</evidence>
<evidence type="ECO:0000313" key="3">
    <source>
        <dbReference type="Proteomes" id="UP000269352"/>
    </source>
</evidence>
<keyword evidence="1" id="KW-0472">Membrane</keyword>
<gene>
    <name evidence="2" type="ORF">NO1_1206</name>
</gene>
<protein>
    <submittedName>
        <fullName evidence="2">Uncharacterized protein</fullName>
    </submittedName>
</protein>
<dbReference type="Proteomes" id="UP000269352">
    <property type="component" value="Unassembled WGS sequence"/>
</dbReference>